<feature type="compositionally biased region" description="Acidic residues" evidence="1">
    <location>
        <begin position="116"/>
        <end position="131"/>
    </location>
</feature>
<gene>
    <name evidence="2" type="ORF">K1X11_007925</name>
</gene>
<protein>
    <submittedName>
        <fullName evidence="2">Uncharacterized protein</fullName>
    </submittedName>
</protein>
<reference evidence="2 3" key="1">
    <citation type="submission" date="2021-08" db="EMBL/GenBank/DDBJ databases">
        <authorList>
            <person name="Zhang D."/>
            <person name="Zhang A."/>
            <person name="Wang L."/>
        </authorList>
    </citation>
    <scope>NUCLEOTIDE SEQUENCE [LARGE SCALE GENOMIC DNA]</scope>
    <source>
        <strain evidence="2 3">WL0086</strain>
    </source>
</reference>
<reference evidence="2 3" key="2">
    <citation type="submission" date="2023-12" db="EMBL/GenBank/DDBJ databases">
        <title>Description of an unclassified Opitutus bacterium of Verrucomicrobiota.</title>
        <authorList>
            <person name="Zhang D.-F."/>
        </authorList>
    </citation>
    <scope>NUCLEOTIDE SEQUENCE [LARGE SCALE GENOMIC DNA]</scope>
    <source>
        <strain evidence="2 3">WL0086</strain>
    </source>
</reference>
<evidence type="ECO:0000313" key="3">
    <source>
        <dbReference type="Proteomes" id="UP000738431"/>
    </source>
</evidence>
<accession>A0ABZ1CDM4</accession>
<dbReference type="RefSeq" id="WP_221029976.1">
    <property type="nucleotide sequence ID" value="NZ_CP139781.1"/>
</dbReference>
<evidence type="ECO:0000256" key="1">
    <source>
        <dbReference type="SAM" id="MobiDB-lite"/>
    </source>
</evidence>
<name>A0ABZ1CDM4_9BACT</name>
<organism evidence="2 3">
    <name type="scientific">Actomonas aquatica</name>
    <dbReference type="NCBI Taxonomy" id="2866162"/>
    <lineage>
        <taxon>Bacteria</taxon>
        <taxon>Pseudomonadati</taxon>
        <taxon>Verrucomicrobiota</taxon>
        <taxon>Opitutia</taxon>
        <taxon>Opitutales</taxon>
        <taxon>Opitutaceae</taxon>
        <taxon>Actomonas</taxon>
    </lineage>
</organism>
<dbReference type="EMBL" id="CP139781">
    <property type="protein sequence ID" value="WRQ89333.1"/>
    <property type="molecule type" value="Genomic_DNA"/>
</dbReference>
<keyword evidence="3" id="KW-1185">Reference proteome</keyword>
<dbReference type="Proteomes" id="UP000738431">
    <property type="component" value="Chromosome"/>
</dbReference>
<evidence type="ECO:0000313" key="2">
    <source>
        <dbReference type="EMBL" id="WRQ89333.1"/>
    </source>
</evidence>
<feature type="region of interest" description="Disordered" evidence="1">
    <location>
        <begin position="106"/>
        <end position="131"/>
    </location>
</feature>
<proteinExistence type="predicted"/>
<sequence length="131" mass="14371">MRPLSFLSEVEDMIRSLNPAAIPGPTSRAIDFRQGLARLQLTPAGDLVAVQCFELADGRDCLKAVVHWADSEQCREVAVYPNEKNRLTIWKQSAYQLAQLWLDGAPDSGGSKPSLDDEMAEAEDEPLQASA</sequence>